<name>A0ABT6N8X0_9FIRM</name>
<evidence type="ECO:0000313" key="2">
    <source>
        <dbReference type="EMBL" id="MDH8676857.1"/>
    </source>
</evidence>
<keyword evidence="1" id="KW-0812">Transmembrane</keyword>
<feature type="transmembrane region" description="Helical" evidence="1">
    <location>
        <begin position="6"/>
        <end position="25"/>
    </location>
</feature>
<keyword evidence="1" id="KW-1133">Transmembrane helix</keyword>
<dbReference type="RefSeq" id="WP_281092657.1">
    <property type="nucleotide sequence ID" value="NZ_JARYZI010000001.1"/>
</dbReference>
<keyword evidence="3" id="KW-1185">Reference proteome</keyword>
<dbReference type="Proteomes" id="UP001158045">
    <property type="component" value="Unassembled WGS sequence"/>
</dbReference>
<keyword evidence="1" id="KW-0472">Membrane</keyword>
<accession>A0ABT6N8X0</accession>
<proteinExistence type="predicted"/>
<reference evidence="2 3" key="1">
    <citation type="submission" date="2023-04" db="EMBL/GenBank/DDBJ databases">
        <title>Fusibacter bizertensis strain WBS, isolated from littoral bottom sediments of the Arctic seas - biochemical and genomic analysis.</title>
        <authorList>
            <person name="Brioukhanov A.L."/>
        </authorList>
    </citation>
    <scope>NUCLEOTIDE SEQUENCE [LARGE SCALE GENOMIC DNA]</scope>
    <source>
        <strain evidence="2 3">WBS</strain>
    </source>
</reference>
<sequence length="159" mass="18639">MQKKYIALFIGSLIVFSFMLIQFNVELKGSEFGSFTSYDLEQAYLLSMNLEQQSPIPIMLVDVQITDENGNKLINSELPFEWRVWIDNESTVGAIRISENEIENKEDNVPGYKISSEKIKLVKYIKRIKKTVVEEDYYIKITYKLWGIKHHEIYPFVSL</sequence>
<protein>
    <submittedName>
        <fullName evidence="2">Uncharacterized protein</fullName>
    </submittedName>
</protein>
<dbReference type="EMBL" id="JARYZI010000001">
    <property type="protein sequence ID" value="MDH8676857.1"/>
    <property type="molecule type" value="Genomic_DNA"/>
</dbReference>
<organism evidence="2 3">
    <name type="scientific">Fusibacter bizertensis</name>
    <dbReference type="NCBI Taxonomy" id="1488331"/>
    <lineage>
        <taxon>Bacteria</taxon>
        <taxon>Bacillati</taxon>
        <taxon>Bacillota</taxon>
        <taxon>Clostridia</taxon>
        <taxon>Eubacteriales</taxon>
        <taxon>Eubacteriales Family XII. Incertae Sedis</taxon>
        <taxon>Fusibacter</taxon>
    </lineage>
</organism>
<evidence type="ECO:0000256" key="1">
    <source>
        <dbReference type="SAM" id="Phobius"/>
    </source>
</evidence>
<evidence type="ECO:0000313" key="3">
    <source>
        <dbReference type="Proteomes" id="UP001158045"/>
    </source>
</evidence>
<gene>
    <name evidence="2" type="ORF">QE109_01795</name>
</gene>
<comment type="caution">
    <text evidence="2">The sequence shown here is derived from an EMBL/GenBank/DDBJ whole genome shotgun (WGS) entry which is preliminary data.</text>
</comment>